<feature type="domain" description="Signal transduction histidine kinase HWE region" evidence="9">
    <location>
        <begin position="314"/>
        <end position="395"/>
    </location>
</feature>
<keyword evidence="5" id="KW-0547">Nucleotide-binding</keyword>
<dbReference type="InterPro" id="IPR036890">
    <property type="entry name" value="HATPase_C_sf"/>
</dbReference>
<keyword evidence="4" id="KW-0808">Transferase</keyword>
<evidence type="ECO:0000256" key="7">
    <source>
        <dbReference type="ARBA" id="ARBA00022840"/>
    </source>
</evidence>
<evidence type="ECO:0000313" key="10">
    <source>
        <dbReference type="EMBL" id="MBO1079727.1"/>
    </source>
</evidence>
<evidence type="ECO:0000256" key="5">
    <source>
        <dbReference type="ARBA" id="ARBA00022741"/>
    </source>
</evidence>
<dbReference type="SMART" id="SM00911">
    <property type="entry name" value="HWE_HK"/>
    <property type="match status" value="1"/>
</dbReference>
<evidence type="ECO:0000313" key="11">
    <source>
        <dbReference type="Proteomes" id="UP001518989"/>
    </source>
</evidence>
<keyword evidence="8" id="KW-1133">Transmembrane helix</keyword>
<dbReference type="EMBL" id="JACTNG010000005">
    <property type="protein sequence ID" value="MBO1079727.1"/>
    <property type="molecule type" value="Genomic_DNA"/>
</dbReference>
<dbReference type="Pfam" id="PF08448">
    <property type="entry name" value="PAS_4"/>
    <property type="match status" value="1"/>
</dbReference>
<dbReference type="EC" id="2.7.13.3" evidence="2"/>
<accession>A0ABS3KRS1</accession>
<dbReference type="Gene3D" id="3.30.565.10">
    <property type="entry name" value="Histidine kinase-like ATPase, C-terminal domain"/>
    <property type="match status" value="1"/>
</dbReference>
<sequence>MTREFRLNLVVRRLSHAVPLVLLSVAVLMLGEHFIESEWDEARLSRLEQGLTTQQDMLDLLQQDIASGSAEAARHASLQEGLRSLRGLADQEAEIRPYHRILTTAIASPDVAAPGTPLRGELVAAGLQELGTTLTREITEQRQRTRLLHRASSLIILVTGATGVVLLMVRLRRTRQQMSALTRRAAQALARISAVYKAAPVGMALLDPELRVVDANSILVGMAGRPIQFGTELTQAMPELAEALVPLLRTAMEHGDGVPGQELVVDSQHPGEARHYVVTAEPVTDGGQAMLSLVVVDVTDRVAAETWRGEAVAELNHRVKNALATVQALAAQTLRGAGDDPHRFAADFSARLGALSRSHELIAASGWNGTTVEQTVHAALGPWLPSGRVAVMGPAGLPLRAAQVQALVIALAELAGNAVRHGALSAGGGRVALSWDMGADGMVRLNWQERGGPGLPAAPPRRGFGLRFLERGLPHDLGPEARAVMRFDSAGLIYEVRFPLQLSGRAELARASGAAA</sequence>
<dbReference type="PANTHER" id="PTHR41523:SF7">
    <property type="entry name" value="HISTIDINE KINASE"/>
    <property type="match status" value="1"/>
</dbReference>
<evidence type="ECO:0000256" key="8">
    <source>
        <dbReference type="SAM" id="Phobius"/>
    </source>
</evidence>
<feature type="transmembrane region" description="Helical" evidence="8">
    <location>
        <begin position="151"/>
        <end position="169"/>
    </location>
</feature>
<keyword evidence="11" id="KW-1185">Reference proteome</keyword>
<dbReference type="Gene3D" id="3.30.450.20">
    <property type="entry name" value="PAS domain"/>
    <property type="match status" value="1"/>
</dbReference>
<evidence type="ECO:0000256" key="3">
    <source>
        <dbReference type="ARBA" id="ARBA00022553"/>
    </source>
</evidence>
<gene>
    <name evidence="10" type="ORF">IAI61_11875</name>
</gene>
<comment type="caution">
    <text evidence="10">The sequence shown here is derived from an EMBL/GenBank/DDBJ whole genome shotgun (WGS) entry which is preliminary data.</text>
</comment>
<organism evidence="10 11">
    <name type="scientific">Roseomonas haemaphysalidis</name>
    <dbReference type="NCBI Taxonomy" id="2768162"/>
    <lineage>
        <taxon>Bacteria</taxon>
        <taxon>Pseudomonadati</taxon>
        <taxon>Pseudomonadota</taxon>
        <taxon>Alphaproteobacteria</taxon>
        <taxon>Acetobacterales</taxon>
        <taxon>Roseomonadaceae</taxon>
        <taxon>Roseomonas</taxon>
    </lineage>
</organism>
<dbReference type="SUPFAM" id="SSF55785">
    <property type="entry name" value="PYP-like sensor domain (PAS domain)"/>
    <property type="match status" value="1"/>
</dbReference>
<reference evidence="10 11" key="1">
    <citation type="submission" date="2020-09" db="EMBL/GenBank/DDBJ databases">
        <title>Roseomonas.</title>
        <authorList>
            <person name="Zhu W."/>
        </authorList>
    </citation>
    <scope>NUCLEOTIDE SEQUENCE [LARGE SCALE GENOMIC DNA]</scope>
    <source>
        <strain evidence="10 11">573</strain>
    </source>
</reference>
<evidence type="ECO:0000256" key="6">
    <source>
        <dbReference type="ARBA" id="ARBA00022777"/>
    </source>
</evidence>
<evidence type="ECO:0000256" key="2">
    <source>
        <dbReference type="ARBA" id="ARBA00012438"/>
    </source>
</evidence>
<dbReference type="InterPro" id="IPR011102">
    <property type="entry name" value="Sig_transdc_His_kinase_HWE"/>
</dbReference>
<evidence type="ECO:0000259" key="9">
    <source>
        <dbReference type="SMART" id="SM00911"/>
    </source>
</evidence>
<dbReference type="RefSeq" id="WP_207417406.1">
    <property type="nucleotide sequence ID" value="NZ_CP061177.1"/>
</dbReference>
<dbReference type="InterPro" id="IPR035965">
    <property type="entry name" value="PAS-like_dom_sf"/>
</dbReference>
<keyword evidence="7" id="KW-0067">ATP-binding</keyword>
<dbReference type="InterPro" id="IPR013656">
    <property type="entry name" value="PAS_4"/>
</dbReference>
<dbReference type="Proteomes" id="UP001518989">
    <property type="component" value="Unassembled WGS sequence"/>
</dbReference>
<protein>
    <recommendedName>
        <fullName evidence="2">histidine kinase</fullName>
        <ecNumber evidence="2">2.7.13.3</ecNumber>
    </recommendedName>
</protein>
<keyword evidence="3" id="KW-0597">Phosphoprotein</keyword>
<name>A0ABS3KRS1_9PROT</name>
<evidence type="ECO:0000256" key="1">
    <source>
        <dbReference type="ARBA" id="ARBA00000085"/>
    </source>
</evidence>
<comment type="catalytic activity">
    <reaction evidence="1">
        <text>ATP + protein L-histidine = ADP + protein N-phospho-L-histidine.</text>
        <dbReference type="EC" id="2.7.13.3"/>
    </reaction>
</comment>
<keyword evidence="8" id="KW-0812">Transmembrane</keyword>
<dbReference type="PANTHER" id="PTHR41523">
    <property type="entry name" value="TWO-COMPONENT SYSTEM SENSOR PROTEIN"/>
    <property type="match status" value="1"/>
</dbReference>
<keyword evidence="8" id="KW-0472">Membrane</keyword>
<dbReference type="Pfam" id="PF07536">
    <property type="entry name" value="HWE_HK"/>
    <property type="match status" value="1"/>
</dbReference>
<evidence type="ECO:0000256" key="4">
    <source>
        <dbReference type="ARBA" id="ARBA00022679"/>
    </source>
</evidence>
<proteinExistence type="predicted"/>
<keyword evidence="6" id="KW-0418">Kinase</keyword>